<reference evidence="3" key="1">
    <citation type="submission" date="2019-01" db="EMBL/GenBank/DDBJ databases">
        <title>Gri0909 isolated from a small marine red alga.</title>
        <authorList>
            <person name="Kim J."/>
            <person name="Jeong S.E."/>
            <person name="Jeon C.O."/>
        </authorList>
    </citation>
    <scope>NUCLEOTIDE SEQUENCE [LARGE SCALE GENOMIC DNA]</scope>
    <source>
        <strain evidence="3">Gri0909</strain>
    </source>
</reference>
<dbReference type="InterPro" id="IPR013096">
    <property type="entry name" value="Cupin_2"/>
</dbReference>
<dbReference type="Gene3D" id="3.10.180.10">
    <property type="entry name" value="2,3-Dihydroxybiphenyl 1,2-Dioxygenase, domain 1"/>
    <property type="match status" value="1"/>
</dbReference>
<accession>A0A437QI57</accession>
<feature type="domain" description="Cupin type-2" evidence="1">
    <location>
        <begin position="291"/>
        <end position="346"/>
    </location>
</feature>
<dbReference type="InterPro" id="IPR011051">
    <property type="entry name" value="RmlC_Cupin_sf"/>
</dbReference>
<protein>
    <submittedName>
        <fullName evidence="2">Cupin domain-containing protein</fullName>
    </submittedName>
</protein>
<dbReference type="OrthoDB" id="4762975at2"/>
<dbReference type="Gene3D" id="2.60.120.10">
    <property type="entry name" value="Jelly Rolls"/>
    <property type="match status" value="2"/>
</dbReference>
<evidence type="ECO:0000259" key="1">
    <source>
        <dbReference type="Pfam" id="PF07883"/>
    </source>
</evidence>
<dbReference type="SUPFAM" id="SSF51182">
    <property type="entry name" value="RmlC-like cupins"/>
    <property type="match status" value="1"/>
</dbReference>
<dbReference type="InterPro" id="IPR029068">
    <property type="entry name" value="Glyas_Bleomycin-R_OHBP_Dase"/>
</dbReference>
<keyword evidence="3" id="KW-1185">Reference proteome</keyword>
<organism evidence="2 3">
    <name type="scientific">Hwanghaeella grinnelliae</name>
    <dbReference type="NCBI Taxonomy" id="2500179"/>
    <lineage>
        <taxon>Bacteria</taxon>
        <taxon>Pseudomonadati</taxon>
        <taxon>Pseudomonadota</taxon>
        <taxon>Alphaproteobacteria</taxon>
        <taxon>Rhodospirillales</taxon>
        <taxon>Rhodospirillaceae</taxon>
        <taxon>Hwanghaeella</taxon>
    </lineage>
</organism>
<evidence type="ECO:0000313" key="2">
    <source>
        <dbReference type="EMBL" id="RVU34243.1"/>
    </source>
</evidence>
<comment type="caution">
    <text evidence="2">The sequence shown here is derived from an EMBL/GenBank/DDBJ whole genome shotgun (WGS) entry which is preliminary data.</text>
</comment>
<sequence length="356" mass="39004">MTEAAEVVLPCADFDACLEFYRHELGFKIETIYPADKPTTAIVFGHGVRLRLERSAEPAAVTLRLTSTDPAFKAPVDVTAPNGARIIIAPKDKGYILPPIDQSFVFQPIGEEPDWGAGRAGMLYRDLIPNRQGGRFIASHIQIPTGGPVPDYVHFHKVRFQMIYCKAGWVRLAYEDQGEPFIMKAGDCVLQPPEIRHRVLECSDGLEVVEIGCPAEHPTMVDHAMTLPTGKLDPDRDFNGQLFVRHDAGKATWHPWRFDGFEYRDLGIEAATHGLARVRVAKAVGLTDAKGKTAFHTGEFLFLFALSGHGSLSVEGEGVFKLSPGDSTVIPAETPFSVNSDSDGLELLEIGIPAED</sequence>
<evidence type="ECO:0000313" key="3">
    <source>
        <dbReference type="Proteomes" id="UP000287447"/>
    </source>
</evidence>
<dbReference type="AlphaFoldDB" id="A0A437QI57"/>
<feature type="domain" description="Cupin type-2" evidence="1">
    <location>
        <begin position="142"/>
        <end position="203"/>
    </location>
</feature>
<proteinExistence type="predicted"/>
<dbReference type="EMBL" id="SADE01000004">
    <property type="protein sequence ID" value="RVU34243.1"/>
    <property type="molecule type" value="Genomic_DNA"/>
</dbReference>
<dbReference type="Pfam" id="PF07883">
    <property type="entry name" value="Cupin_2"/>
    <property type="match status" value="2"/>
</dbReference>
<dbReference type="CDD" id="cd06980">
    <property type="entry name" value="cupin_bxe_c0505"/>
    <property type="match status" value="1"/>
</dbReference>
<gene>
    <name evidence="2" type="ORF">EOI86_21120</name>
</gene>
<name>A0A437QI57_9PROT</name>
<dbReference type="Proteomes" id="UP000287447">
    <property type="component" value="Unassembled WGS sequence"/>
</dbReference>
<dbReference type="SUPFAM" id="SSF54593">
    <property type="entry name" value="Glyoxalase/Bleomycin resistance protein/Dihydroxybiphenyl dioxygenase"/>
    <property type="match status" value="1"/>
</dbReference>
<dbReference type="InterPro" id="IPR014710">
    <property type="entry name" value="RmlC-like_jellyroll"/>
</dbReference>